<dbReference type="PROSITE" id="PS51257">
    <property type="entry name" value="PROKAR_LIPOPROTEIN"/>
    <property type="match status" value="1"/>
</dbReference>
<comment type="caution">
    <text evidence="1">The sequence shown here is derived from an EMBL/GenBank/DDBJ whole genome shotgun (WGS) entry which is preliminary data.</text>
</comment>
<keyword evidence="2" id="KW-1185">Reference proteome</keyword>
<organism evidence="1 2">
    <name type="scientific">Wenyingzhuangia gilva</name>
    <dbReference type="NCBI Taxonomy" id="3057677"/>
    <lineage>
        <taxon>Bacteria</taxon>
        <taxon>Pseudomonadati</taxon>
        <taxon>Bacteroidota</taxon>
        <taxon>Flavobacteriia</taxon>
        <taxon>Flavobacteriales</taxon>
        <taxon>Flavobacteriaceae</taxon>
        <taxon>Wenyingzhuangia</taxon>
    </lineage>
</organism>
<dbReference type="Proteomes" id="UP001168642">
    <property type="component" value="Unassembled WGS sequence"/>
</dbReference>
<evidence type="ECO:0008006" key="3">
    <source>
        <dbReference type="Google" id="ProtNLM"/>
    </source>
</evidence>
<dbReference type="RefSeq" id="WP_302885208.1">
    <property type="nucleotide sequence ID" value="NZ_JAUMIT010000010.1"/>
</dbReference>
<gene>
    <name evidence="1" type="ORF">QVZ41_13715</name>
</gene>
<sequence length="125" mass="14901">MLKYFFIIFLIQTIVLGCDSPGYIEIENKLNKKISFSYRGEKFEIKPNEKNNIFYGLGIRWNNSTLKKFTKNINDTIKLTISEKEYLCVDKKCKSEIFNQINKRSKRKLKLQINSELINEFFVEK</sequence>
<accession>A0ABT8VVA5</accession>
<dbReference type="EMBL" id="JAUMIT010000010">
    <property type="protein sequence ID" value="MDO3695903.1"/>
    <property type="molecule type" value="Genomic_DNA"/>
</dbReference>
<protein>
    <recommendedName>
        <fullName evidence="3">Lipoprotein</fullName>
    </recommendedName>
</protein>
<evidence type="ECO:0000313" key="2">
    <source>
        <dbReference type="Proteomes" id="UP001168642"/>
    </source>
</evidence>
<name>A0ABT8VVA5_9FLAO</name>
<evidence type="ECO:0000313" key="1">
    <source>
        <dbReference type="EMBL" id="MDO3695903.1"/>
    </source>
</evidence>
<reference evidence="1" key="1">
    <citation type="submission" date="2023-07" db="EMBL/GenBank/DDBJ databases">
        <title>Wenyingzhuangia sp. chi5 genome sequencing and assembly.</title>
        <authorList>
            <person name="Park S."/>
        </authorList>
    </citation>
    <scope>NUCLEOTIDE SEQUENCE</scope>
    <source>
        <strain evidence="1">Chi5</strain>
    </source>
</reference>
<proteinExistence type="predicted"/>